<dbReference type="AlphaFoldDB" id="A0A0E9UCS2"/>
<organism evidence="1">
    <name type="scientific">Anguilla anguilla</name>
    <name type="common">European freshwater eel</name>
    <name type="synonym">Muraena anguilla</name>
    <dbReference type="NCBI Taxonomy" id="7936"/>
    <lineage>
        <taxon>Eukaryota</taxon>
        <taxon>Metazoa</taxon>
        <taxon>Chordata</taxon>
        <taxon>Craniata</taxon>
        <taxon>Vertebrata</taxon>
        <taxon>Euteleostomi</taxon>
        <taxon>Actinopterygii</taxon>
        <taxon>Neopterygii</taxon>
        <taxon>Teleostei</taxon>
        <taxon>Anguilliformes</taxon>
        <taxon>Anguillidae</taxon>
        <taxon>Anguilla</taxon>
    </lineage>
</organism>
<reference evidence="1" key="2">
    <citation type="journal article" date="2015" name="Fish Shellfish Immunol.">
        <title>Early steps in the European eel (Anguilla anguilla)-Vibrio vulnificus interaction in the gills: Role of the RtxA13 toxin.</title>
        <authorList>
            <person name="Callol A."/>
            <person name="Pajuelo D."/>
            <person name="Ebbesson L."/>
            <person name="Teles M."/>
            <person name="MacKenzie S."/>
            <person name="Amaro C."/>
        </authorList>
    </citation>
    <scope>NUCLEOTIDE SEQUENCE</scope>
</reference>
<proteinExistence type="predicted"/>
<accession>A0A0E9UCS2</accession>
<name>A0A0E9UCS2_ANGAN</name>
<evidence type="ECO:0000313" key="1">
    <source>
        <dbReference type="EMBL" id="JAH63611.1"/>
    </source>
</evidence>
<reference evidence="1" key="1">
    <citation type="submission" date="2014-11" db="EMBL/GenBank/DDBJ databases">
        <authorList>
            <person name="Amaro Gonzalez C."/>
        </authorList>
    </citation>
    <scope>NUCLEOTIDE SEQUENCE</scope>
</reference>
<sequence length="28" mass="3422">MWFALSITWRLRVLAVVWLSFPAPNRYQ</sequence>
<protein>
    <submittedName>
        <fullName evidence="1">Uncharacterized protein</fullName>
    </submittedName>
</protein>
<dbReference type="EMBL" id="GBXM01044966">
    <property type="protein sequence ID" value="JAH63611.1"/>
    <property type="molecule type" value="Transcribed_RNA"/>
</dbReference>